<dbReference type="EMBL" id="CM039174">
    <property type="protein sequence ID" value="KAH9758582.1"/>
    <property type="molecule type" value="Genomic_DNA"/>
</dbReference>
<evidence type="ECO:0000313" key="1">
    <source>
        <dbReference type="EMBL" id="KAH9758582.1"/>
    </source>
</evidence>
<reference evidence="2" key="1">
    <citation type="journal article" date="2023" name="Hortic. Res.">
        <title>A chromosome-level phased genome enabling allele-level studies in sweet orange: a case study on citrus Huanglongbing tolerance.</title>
        <authorList>
            <person name="Wu B."/>
            <person name="Yu Q."/>
            <person name="Deng Z."/>
            <person name="Duan Y."/>
            <person name="Luo F."/>
            <person name="Gmitter F. Jr."/>
        </authorList>
    </citation>
    <scope>NUCLEOTIDE SEQUENCE [LARGE SCALE GENOMIC DNA]</scope>
    <source>
        <strain evidence="2">cv. Valencia</strain>
    </source>
</reference>
<accession>A0ACB8KVY7</accession>
<dbReference type="Proteomes" id="UP000829398">
    <property type="component" value="Chromosome 5"/>
</dbReference>
<organism evidence="1 2">
    <name type="scientific">Citrus sinensis</name>
    <name type="common">Sweet orange</name>
    <name type="synonym">Citrus aurantium var. sinensis</name>
    <dbReference type="NCBI Taxonomy" id="2711"/>
    <lineage>
        <taxon>Eukaryota</taxon>
        <taxon>Viridiplantae</taxon>
        <taxon>Streptophyta</taxon>
        <taxon>Embryophyta</taxon>
        <taxon>Tracheophyta</taxon>
        <taxon>Spermatophyta</taxon>
        <taxon>Magnoliopsida</taxon>
        <taxon>eudicotyledons</taxon>
        <taxon>Gunneridae</taxon>
        <taxon>Pentapetalae</taxon>
        <taxon>rosids</taxon>
        <taxon>malvids</taxon>
        <taxon>Sapindales</taxon>
        <taxon>Rutaceae</taxon>
        <taxon>Aurantioideae</taxon>
        <taxon>Citrus</taxon>
    </lineage>
</organism>
<gene>
    <name evidence="1" type="ORF">KPL71_016734</name>
</gene>
<proteinExistence type="predicted"/>
<evidence type="ECO:0000313" key="2">
    <source>
        <dbReference type="Proteomes" id="UP000829398"/>
    </source>
</evidence>
<name>A0ACB8KVY7_CITSI</name>
<keyword evidence="2" id="KW-1185">Reference proteome</keyword>
<sequence>MFNPFKQLTRPHLHNLAEAKSVVGWEQFCLRMENAKLYHVHELSKFLDSGIYRFENSNTVFIDPVRVLNRSYTRFRVSPSAYYCRFFETNVCSNPKKRKRKQKKTHMLNERELAADQRHQEVKPLLLIAHEALLAAIDLLNFVGKLNGDFGSSMKCGVEESFIELGRVWQAPMYEITLNFNQCSVIDQFREPRVLPLFNNLVANETGDDVEAEILDRTYILPRESCFFMGSFKLQHFLFLLKSDMKYPTLPNRYFLSLPIKQLTHSEGALVALWMTNREKLRDFVEKELFPTWGVKYVATIYWLKVKLDGSLISDLDLFHHRPYEYLLLGYCSGVVSLTVVASSEHNSTLQAVKGNQVIISIPGDYSRKPPIRELLLEHVPGPKTARCIELFAREMTAGWCSWGNEPLHFQESRYFLGD</sequence>
<protein>
    <submittedName>
        <fullName evidence="1">Methyltransferase-like protein 2</fullName>
    </submittedName>
</protein>
<comment type="caution">
    <text evidence="1">The sequence shown here is derived from an EMBL/GenBank/DDBJ whole genome shotgun (WGS) entry which is preliminary data.</text>
</comment>